<dbReference type="PANTHER" id="PTHR18968">
    <property type="entry name" value="THIAMINE PYROPHOSPHATE ENZYMES"/>
    <property type="match status" value="1"/>
</dbReference>
<dbReference type="Gene3D" id="3.40.50.970">
    <property type="match status" value="1"/>
</dbReference>
<dbReference type="InterPro" id="IPR045229">
    <property type="entry name" value="TPP_enz"/>
</dbReference>
<dbReference type="GO" id="GO:0050660">
    <property type="term" value="F:flavin adenine dinucleotide binding"/>
    <property type="evidence" value="ECO:0007669"/>
    <property type="project" value="TreeGrafter"/>
</dbReference>
<protein>
    <recommendedName>
        <fullName evidence="2">Thiamine pyrophosphate enzyme N-terminal TPP-binding domain-containing protein</fullName>
    </recommendedName>
</protein>
<dbReference type="RefSeq" id="WP_200084543.1">
    <property type="nucleotide sequence ID" value="NZ_CP054706.1"/>
</dbReference>
<feature type="domain" description="Thiamine pyrophosphate enzyme N-terminal TPP-binding" evidence="2">
    <location>
        <begin position="3"/>
        <end position="107"/>
    </location>
</feature>
<dbReference type="GO" id="GO:0030976">
    <property type="term" value="F:thiamine pyrophosphate binding"/>
    <property type="evidence" value="ECO:0007669"/>
    <property type="project" value="InterPro"/>
</dbReference>
<name>A0A7T6ZB66_9BACI</name>
<dbReference type="EMBL" id="CP054706">
    <property type="protein sequence ID" value="QQK80280.1"/>
    <property type="molecule type" value="Genomic_DNA"/>
</dbReference>
<gene>
    <name evidence="3" type="ORF">HUG20_10505</name>
</gene>
<dbReference type="Pfam" id="PF02776">
    <property type="entry name" value="TPP_enzyme_N"/>
    <property type="match status" value="1"/>
</dbReference>
<keyword evidence="4" id="KW-1185">Reference proteome</keyword>
<dbReference type="CDD" id="cd07035">
    <property type="entry name" value="TPP_PYR_POX_like"/>
    <property type="match status" value="1"/>
</dbReference>
<organism evidence="3 4">
    <name type="scientific">Salicibibacter cibi</name>
    <dbReference type="NCBI Taxonomy" id="2743001"/>
    <lineage>
        <taxon>Bacteria</taxon>
        <taxon>Bacillati</taxon>
        <taxon>Bacillota</taxon>
        <taxon>Bacilli</taxon>
        <taxon>Bacillales</taxon>
        <taxon>Bacillaceae</taxon>
        <taxon>Salicibibacter</taxon>
    </lineage>
</organism>
<dbReference type="InterPro" id="IPR029061">
    <property type="entry name" value="THDP-binding"/>
</dbReference>
<dbReference type="InterPro" id="IPR012001">
    <property type="entry name" value="Thiamin_PyroP_enz_TPP-bd_dom"/>
</dbReference>
<dbReference type="Proteomes" id="UP000595349">
    <property type="component" value="Chromosome"/>
</dbReference>
<dbReference type="SUPFAM" id="SSF52518">
    <property type="entry name" value="Thiamin diphosphate-binding fold (THDP-binding)"/>
    <property type="match status" value="1"/>
</dbReference>
<evidence type="ECO:0000256" key="1">
    <source>
        <dbReference type="ARBA" id="ARBA00007812"/>
    </source>
</evidence>
<accession>A0A7T6ZB66</accession>
<proteinExistence type="inferred from homology"/>
<evidence type="ECO:0000259" key="2">
    <source>
        <dbReference type="Pfam" id="PF02776"/>
    </source>
</evidence>
<evidence type="ECO:0000313" key="3">
    <source>
        <dbReference type="EMBL" id="QQK80280.1"/>
    </source>
</evidence>
<dbReference type="KEGG" id="scib:HUG20_10505"/>
<dbReference type="AlphaFoldDB" id="A0A7T6ZB66"/>
<evidence type="ECO:0000313" key="4">
    <source>
        <dbReference type="Proteomes" id="UP000595349"/>
    </source>
</evidence>
<reference evidence="3 4" key="1">
    <citation type="submission" date="2020-06" db="EMBL/GenBank/DDBJ databases">
        <title>Genomic analysis of Salicibibacter sp. NKC21-4.</title>
        <authorList>
            <person name="Oh Y.J."/>
        </authorList>
    </citation>
    <scope>NUCLEOTIDE SEQUENCE [LARGE SCALE GENOMIC DNA]</scope>
    <source>
        <strain evidence="3 4">NKC21-4</strain>
    </source>
</reference>
<dbReference type="GO" id="GO:0003984">
    <property type="term" value="F:acetolactate synthase activity"/>
    <property type="evidence" value="ECO:0007669"/>
    <property type="project" value="TreeGrafter"/>
</dbReference>
<comment type="similarity">
    <text evidence="1">Belongs to the TPP enzyme family.</text>
</comment>
<sequence>MLGRDLVLEAFREYGVEYLFGNPGTTELPLMDGLVNYPDIEFIVSLQEDICVGMAAGYAQATGKPGVLNLHAAPGLAHGLGNVYDAFRASVPLIVTAGQQDTRLAAQEPALWGEMVPMIENYTKWSWEVKSIEELPIVVQRAFKVAMTEPRGRCFYLSLPISCGRNRTQRPCL</sequence>